<reference evidence="1 2" key="1">
    <citation type="journal article" date="2018" name="Front. Plant Sci.">
        <title>Red Clover (Trifolium pratense) and Zigzag Clover (T. medium) - A Picture of Genomic Similarities and Differences.</title>
        <authorList>
            <person name="Dluhosova J."/>
            <person name="Istvanek J."/>
            <person name="Nedelnik J."/>
            <person name="Repkova J."/>
        </authorList>
    </citation>
    <scope>NUCLEOTIDE SEQUENCE [LARGE SCALE GENOMIC DNA]</scope>
    <source>
        <strain evidence="2">cv. 10/8</strain>
        <tissue evidence="1">Leaf</tissue>
    </source>
</reference>
<dbReference type="EMBL" id="LXQA010059936">
    <property type="protein sequence ID" value="MCI05847.1"/>
    <property type="molecule type" value="Genomic_DNA"/>
</dbReference>
<protein>
    <submittedName>
        <fullName evidence="1">Uncharacterized protein</fullName>
    </submittedName>
</protein>
<keyword evidence="2" id="KW-1185">Reference proteome</keyword>
<organism evidence="1 2">
    <name type="scientific">Trifolium medium</name>
    <dbReference type="NCBI Taxonomy" id="97028"/>
    <lineage>
        <taxon>Eukaryota</taxon>
        <taxon>Viridiplantae</taxon>
        <taxon>Streptophyta</taxon>
        <taxon>Embryophyta</taxon>
        <taxon>Tracheophyta</taxon>
        <taxon>Spermatophyta</taxon>
        <taxon>Magnoliopsida</taxon>
        <taxon>eudicotyledons</taxon>
        <taxon>Gunneridae</taxon>
        <taxon>Pentapetalae</taxon>
        <taxon>rosids</taxon>
        <taxon>fabids</taxon>
        <taxon>Fabales</taxon>
        <taxon>Fabaceae</taxon>
        <taxon>Papilionoideae</taxon>
        <taxon>50 kb inversion clade</taxon>
        <taxon>NPAAA clade</taxon>
        <taxon>Hologalegina</taxon>
        <taxon>IRL clade</taxon>
        <taxon>Trifolieae</taxon>
        <taxon>Trifolium</taxon>
    </lineage>
</organism>
<sequence>AATVRWKFAGANGAANQTWSTLLLFAGSSLQQTVWRVFAVSSLGANVQRKSLELPAPVRWGLAAANPCSEHCSQGGLLRLLVDFLGFFAPETFLHSFSRRFSFRGLFVELRNACWVCLLENHELWIGCFWFGNG</sequence>
<evidence type="ECO:0000313" key="2">
    <source>
        <dbReference type="Proteomes" id="UP000265520"/>
    </source>
</evidence>
<comment type="caution">
    <text evidence="1">The sequence shown here is derived from an EMBL/GenBank/DDBJ whole genome shotgun (WGS) entry which is preliminary data.</text>
</comment>
<proteinExistence type="predicted"/>
<dbReference type="Proteomes" id="UP000265520">
    <property type="component" value="Unassembled WGS sequence"/>
</dbReference>
<name>A0A392P1H6_9FABA</name>
<evidence type="ECO:0000313" key="1">
    <source>
        <dbReference type="EMBL" id="MCI05847.1"/>
    </source>
</evidence>
<accession>A0A392P1H6</accession>
<dbReference type="AlphaFoldDB" id="A0A392P1H6"/>
<feature type="non-terminal residue" evidence="1">
    <location>
        <position position="1"/>
    </location>
</feature>